<evidence type="ECO:0000313" key="2">
    <source>
        <dbReference type="Proteomes" id="UP001497535"/>
    </source>
</evidence>
<accession>A0ACB0ZYI4</accession>
<dbReference type="EMBL" id="CAVMJV010000053">
    <property type="protein sequence ID" value="CAK5084197.1"/>
    <property type="molecule type" value="Genomic_DNA"/>
</dbReference>
<name>A0ACB0ZYI4_MELEN</name>
<evidence type="ECO:0000313" key="1">
    <source>
        <dbReference type="EMBL" id="CAK5084197.1"/>
    </source>
</evidence>
<proteinExistence type="predicted"/>
<comment type="caution">
    <text evidence="1">The sequence shown here is derived from an EMBL/GenBank/DDBJ whole genome shotgun (WGS) entry which is preliminary data.</text>
</comment>
<dbReference type="Proteomes" id="UP001497535">
    <property type="component" value="Unassembled WGS sequence"/>
</dbReference>
<gene>
    <name evidence="1" type="ORF">MENTE1834_LOCUS31583</name>
</gene>
<protein>
    <submittedName>
        <fullName evidence="1">Uncharacterized protein</fullName>
    </submittedName>
</protein>
<organism evidence="1 2">
    <name type="scientific">Meloidogyne enterolobii</name>
    <name type="common">Root-knot nematode worm</name>
    <name type="synonym">Meloidogyne mayaguensis</name>
    <dbReference type="NCBI Taxonomy" id="390850"/>
    <lineage>
        <taxon>Eukaryota</taxon>
        <taxon>Metazoa</taxon>
        <taxon>Ecdysozoa</taxon>
        <taxon>Nematoda</taxon>
        <taxon>Chromadorea</taxon>
        <taxon>Rhabditida</taxon>
        <taxon>Tylenchina</taxon>
        <taxon>Tylenchomorpha</taxon>
        <taxon>Tylenchoidea</taxon>
        <taxon>Meloidogynidae</taxon>
        <taxon>Meloidogyninae</taxon>
        <taxon>Meloidogyne</taxon>
    </lineage>
</organism>
<keyword evidence="2" id="KW-1185">Reference proteome</keyword>
<sequence>MTLFRICMNGMDYEEFGCTNYEPLAKTLFVLMMFIMPIMMTNILIAMMGTTYTNIISQAEMAWRQQVGII</sequence>
<reference evidence="1" key="1">
    <citation type="submission" date="2023-11" db="EMBL/GenBank/DDBJ databases">
        <authorList>
            <person name="Poullet M."/>
        </authorList>
    </citation>
    <scope>NUCLEOTIDE SEQUENCE</scope>
    <source>
        <strain evidence="1">E1834</strain>
    </source>
</reference>